<comment type="similarity">
    <text evidence="1 4">Belongs to the D-isomer specific 2-hydroxyacid dehydrogenase family.</text>
</comment>
<dbReference type="AlphaFoldDB" id="B2A8L5"/>
<dbReference type="SUPFAM" id="SSF52283">
    <property type="entry name" value="Formate/glycerate dehydrogenase catalytic domain-like"/>
    <property type="match status" value="1"/>
</dbReference>
<evidence type="ECO:0000256" key="5">
    <source>
        <dbReference type="SAM" id="MobiDB-lite"/>
    </source>
</evidence>
<protein>
    <submittedName>
        <fullName evidence="8">D-isomer specific 2-hydroxyacid dehydrogenase NAD-binding</fullName>
    </submittedName>
</protein>
<name>B2A8L5_NATTJ</name>
<dbReference type="EMBL" id="CP001034">
    <property type="protein sequence ID" value="ACB85899.1"/>
    <property type="molecule type" value="Genomic_DNA"/>
</dbReference>
<dbReference type="Gene3D" id="3.40.50.720">
    <property type="entry name" value="NAD(P)-binding Rossmann-like Domain"/>
    <property type="match status" value="2"/>
</dbReference>
<feature type="domain" description="D-isomer specific 2-hydroxyacid dehydrogenase catalytic" evidence="6">
    <location>
        <begin position="32"/>
        <end position="336"/>
    </location>
</feature>
<dbReference type="Pfam" id="PF02826">
    <property type="entry name" value="2-Hacid_dh_C"/>
    <property type="match status" value="1"/>
</dbReference>
<dbReference type="InterPro" id="IPR006139">
    <property type="entry name" value="D-isomer_2_OHA_DH_cat_dom"/>
</dbReference>
<keyword evidence="3" id="KW-0520">NAD</keyword>
<dbReference type="STRING" id="457570.Nther_2334"/>
<dbReference type="FunFam" id="3.40.50.720:FF:000203">
    <property type="entry name" value="D-3-phosphoglycerate dehydrogenase (SerA)"/>
    <property type="match status" value="1"/>
</dbReference>
<dbReference type="GO" id="GO:0051287">
    <property type="term" value="F:NAD binding"/>
    <property type="evidence" value="ECO:0007669"/>
    <property type="project" value="InterPro"/>
</dbReference>
<dbReference type="PANTHER" id="PTHR43333:SF1">
    <property type="entry name" value="D-ISOMER SPECIFIC 2-HYDROXYACID DEHYDROGENASE NAD-BINDING DOMAIN-CONTAINING PROTEIN"/>
    <property type="match status" value="1"/>
</dbReference>
<evidence type="ECO:0000256" key="3">
    <source>
        <dbReference type="ARBA" id="ARBA00023027"/>
    </source>
</evidence>
<dbReference type="InterPro" id="IPR036291">
    <property type="entry name" value="NAD(P)-bd_dom_sf"/>
</dbReference>
<dbReference type="PROSITE" id="PS00065">
    <property type="entry name" value="D_2_HYDROXYACID_DH_1"/>
    <property type="match status" value="1"/>
</dbReference>
<keyword evidence="9" id="KW-1185">Reference proteome</keyword>
<dbReference type="InterPro" id="IPR006140">
    <property type="entry name" value="D-isomer_DH_NAD-bd"/>
</dbReference>
<feature type="domain" description="D-isomer specific 2-hydroxyacid dehydrogenase NAD-binding" evidence="7">
    <location>
        <begin position="133"/>
        <end position="305"/>
    </location>
</feature>
<dbReference type="GO" id="GO:0016616">
    <property type="term" value="F:oxidoreductase activity, acting on the CH-OH group of donors, NAD or NADP as acceptor"/>
    <property type="evidence" value="ECO:0007669"/>
    <property type="project" value="InterPro"/>
</dbReference>
<dbReference type="InterPro" id="IPR029753">
    <property type="entry name" value="D-isomer_DH_CS"/>
</dbReference>
<dbReference type="KEGG" id="nth:Nther_2334"/>
<sequence>MTFSKDNASGLNRQKNNLREQDEQQERGLKILFTANLKEHHYKNITASFPSIELVASAEKEVIDKEIKDTDILVAWGRFISKELLQKATKLEWIHALSTGVDEFLIPEVIDSSVILTNSRGIHREQMSEHVFSFLLAFVRRQFDYHNQKQDSQWQSLEMSTLANRTIGILGLGALGEEIARKAKAFDMKVLATKETPRIFPHVDEIYSSDELDKILPEVDYLVLTVPLTEKTKNMIGEHELRQMKETAFLVNVARGEVVDEQALYRALKKRWLAGAGLDVFSQEPLPGESPLWNLDNCYITPHVGGASPDYVKKAVELFKRNLTAYLGGNVLPTEVDKTRGY</sequence>
<dbReference type="CDD" id="cd05300">
    <property type="entry name" value="2-Hacid_dh_1"/>
    <property type="match status" value="1"/>
</dbReference>
<proteinExistence type="inferred from homology"/>
<reference evidence="8 9" key="1">
    <citation type="submission" date="2008-04" db="EMBL/GenBank/DDBJ databases">
        <title>Complete sequence of chromosome of Natranaerobius thermophilus JW/NM-WN-LF.</title>
        <authorList>
            <consortium name="US DOE Joint Genome Institute"/>
            <person name="Copeland A."/>
            <person name="Lucas S."/>
            <person name="Lapidus A."/>
            <person name="Glavina del Rio T."/>
            <person name="Dalin E."/>
            <person name="Tice H."/>
            <person name="Bruce D."/>
            <person name="Goodwin L."/>
            <person name="Pitluck S."/>
            <person name="Chertkov O."/>
            <person name="Brettin T."/>
            <person name="Detter J.C."/>
            <person name="Han C."/>
            <person name="Kuske C.R."/>
            <person name="Schmutz J."/>
            <person name="Larimer F."/>
            <person name="Land M."/>
            <person name="Hauser L."/>
            <person name="Kyrpides N."/>
            <person name="Lykidis A."/>
            <person name="Mesbah N.M."/>
            <person name="Wiegel J."/>
        </authorList>
    </citation>
    <scope>NUCLEOTIDE SEQUENCE [LARGE SCALE GENOMIC DNA]</scope>
    <source>
        <strain evidence="9">ATCC BAA-1301 / DSM 18059 / JW/NM-WN-LF</strain>
    </source>
</reference>
<feature type="compositionally biased region" description="Polar residues" evidence="5">
    <location>
        <begin position="1"/>
        <end position="15"/>
    </location>
</feature>
<dbReference type="InterPro" id="IPR029752">
    <property type="entry name" value="D-isomer_DH_CS1"/>
</dbReference>
<evidence type="ECO:0000256" key="4">
    <source>
        <dbReference type="RuleBase" id="RU003719"/>
    </source>
</evidence>
<gene>
    <name evidence="8" type="ordered locus">Nther_2334</name>
</gene>
<accession>B2A8L5</accession>
<dbReference type="SUPFAM" id="SSF51735">
    <property type="entry name" value="NAD(P)-binding Rossmann-fold domains"/>
    <property type="match status" value="1"/>
</dbReference>
<dbReference type="HOGENOM" id="CLU_019796_1_0_9"/>
<dbReference type="eggNOG" id="COG0111">
    <property type="taxonomic scope" value="Bacteria"/>
</dbReference>
<organism evidence="8 9">
    <name type="scientific">Natranaerobius thermophilus (strain ATCC BAA-1301 / DSM 18059 / JW/NM-WN-LF)</name>
    <dbReference type="NCBI Taxonomy" id="457570"/>
    <lineage>
        <taxon>Bacteria</taxon>
        <taxon>Bacillati</taxon>
        <taxon>Bacillota</taxon>
        <taxon>Clostridia</taxon>
        <taxon>Natranaerobiales</taxon>
        <taxon>Natranaerobiaceae</taxon>
        <taxon>Natranaerobius</taxon>
    </lineage>
</organism>
<dbReference type="Proteomes" id="UP000001683">
    <property type="component" value="Chromosome"/>
</dbReference>
<evidence type="ECO:0000259" key="6">
    <source>
        <dbReference type="Pfam" id="PF00389"/>
    </source>
</evidence>
<dbReference type="Pfam" id="PF00389">
    <property type="entry name" value="2-Hacid_dh"/>
    <property type="match status" value="1"/>
</dbReference>
<evidence type="ECO:0000256" key="1">
    <source>
        <dbReference type="ARBA" id="ARBA00005854"/>
    </source>
</evidence>
<evidence type="ECO:0000313" key="9">
    <source>
        <dbReference type="Proteomes" id="UP000001683"/>
    </source>
</evidence>
<evidence type="ECO:0000259" key="7">
    <source>
        <dbReference type="Pfam" id="PF02826"/>
    </source>
</evidence>
<dbReference type="InParanoid" id="B2A8L5"/>
<keyword evidence="2 4" id="KW-0560">Oxidoreductase</keyword>
<reference evidence="8 9" key="2">
    <citation type="journal article" date="2011" name="J. Bacteriol.">
        <title>Complete genome sequence of the anaerobic, halophilic alkalithermophile Natranaerobius thermophilus JW/NM-WN-LF.</title>
        <authorList>
            <person name="Zhao B."/>
            <person name="Mesbah N.M."/>
            <person name="Dalin E."/>
            <person name="Goodwin L."/>
            <person name="Nolan M."/>
            <person name="Pitluck S."/>
            <person name="Chertkov O."/>
            <person name="Brettin T.S."/>
            <person name="Han J."/>
            <person name="Larimer F.W."/>
            <person name="Land M.L."/>
            <person name="Hauser L."/>
            <person name="Kyrpides N."/>
            <person name="Wiegel J."/>
        </authorList>
    </citation>
    <scope>NUCLEOTIDE SEQUENCE [LARGE SCALE GENOMIC DNA]</scope>
    <source>
        <strain evidence="9">ATCC BAA-1301 / DSM 18059 / JW/NM-WN-LF</strain>
    </source>
</reference>
<feature type="region of interest" description="Disordered" evidence="5">
    <location>
        <begin position="1"/>
        <end position="23"/>
    </location>
</feature>
<dbReference type="RefSeq" id="WP_012448749.1">
    <property type="nucleotide sequence ID" value="NC_010718.1"/>
</dbReference>
<dbReference type="OrthoDB" id="9805416at2"/>
<dbReference type="PROSITE" id="PS00671">
    <property type="entry name" value="D_2_HYDROXYACID_DH_3"/>
    <property type="match status" value="1"/>
</dbReference>
<dbReference type="PANTHER" id="PTHR43333">
    <property type="entry name" value="2-HACID_DH_C DOMAIN-CONTAINING PROTEIN"/>
    <property type="match status" value="1"/>
</dbReference>
<evidence type="ECO:0000313" key="8">
    <source>
        <dbReference type="EMBL" id="ACB85899.1"/>
    </source>
</evidence>
<evidence type="ECO:0000256" key="2">
    <source>
        <dbReference type="ARBA" id="ARBA00023002"/>
    </source>
</evidence>